<evidence type="ECO:0000256" key="5">
    <source>
        <dbReference type="ARBA" id="ARBA00022692"/>
    </source>
</evidence>
<comment type="similarity">
    <text evidence="2">Belongs to the autoinducer-2 exporter (AI-2E) (TC 2.A.86) family.</text>
</comment>
<feature type="transmembrane region" description="Helical" evidence="8">
    <location>
        <begin position="12"/>
        <end position="29"/>
    </location>
</feature>
<keyword evidence="5 8" id="KW-0812">Transmembrane</keyword>
<dbReference type="KEGG" id="rhoz:GXP67_00660"/>
<dbReference type="PANTHER" id="PTHR21716">
    <property type="entry name" value="TRANSMEMBRANE PROTEIN"/>
    <property type="match status" value="1"/>
</dbReference>
<evidence type="ECO:0000256" key="2">
    <source>
        <dbReference type="ARBA" id="ARBA00009773"/>
    </source>
</evidence>
<feature type="transmembrane region" description="Helical" evidence="8">
    <location>
        <begin position="204"/>
        <end position="226"/>
    </location>
</feature>
<keyword evidence="6 8" id="KW-1133">Transmembrane helix</keyword>
<dbReference type="EMBL" id="CP048222">
    <property type="protein sequence ID" value="QHT65286.1"/>
    <property type="molecule type" value="Genomic_DNA"/>
</dbReference>
<dbReference type="GO" id="GO:0055085">
    <property type="term" value="P:transmembrane transport"/>
    <property type="evidence" value="ECO:0007669"/>
    <property type="project" value="TreeGrafter"/>
</dbReference>
<protein>
    <submittedName>
        <fullName evidence="9">AI-2E family transporter</fullName>
    </submittedName>
</protein>
<keyword evidence="10" id="KW-1185">Reference proteome</keyword>
<proteinExistence type="inferred from homology"/>
<feature type="transmembrane region" description="Helical" evidence="8">
    <location>
        <begin position="232"/>
        <end position="255"/>
    </location>
</feature>
<dbReference type="InterPro" id="IPR002549">
    <property type="entry name" value="AI-2E-like"/>
</dbReference>
<feature type="transmembrane region" description="Helical" evidence="8">
    <location>
        <begin position="141"/>
        <end position="170"/>
    </location>
</feature>
<dbReference type="RefSeq" id="WP_162441373.1">
    <property type="nucleotide sequence ID" value="NZ_CP048222.1"/>
</dbReference>
<feature type="transmembrane region" description="Helical" evidence="8">
    <location>
        <begin position="64"/>
        <end position="88"/>
    </location>
</feature>
<evidence type="ECO:0000256" key="6">
    <source>
        <dbReference type="ARBA" id="ARBA00022989"/>
    </source>
</evidence>
<comment type="subcellular location">
    <subcellularLocation>
        <location evidence="1">Cell membrane</location>
        <topology evidence="1">Multi-pass membrane protein</topology>
    </subcellularLocation>
</comment>
<dbReference type="PANTHER" id="PTHR21716:SF53">
    <property type="entry name" value="PERMEASE PERM-RELATED"/>
    <property type="match status" value="1"/>
</dbReference>
<organism evidence="9 10">
    <name type="scientific">Rhodocytophaga rosea</name>
    <dbReference type="NCBI Taxonomy" id="2704465"/>
    <lineage>
        <taxon>Bacteria</taxon>
        <taxon>Pseudomonadati</taxon>
        <taxon>Bacteroidota</taxon>
        <taxon>Cytophagia</taxon>
        <taxon>Cytophagales</taxon>
        <taxon>Rhodocytophagaceae</taxon>
        <taxon>Rhodocytophaga</taxon>
    </lineage>
</organism>
<feature type="transmembrane region" description="Helical" evidence="8">
    <location>
        <begin position="303"/>
        <end position="330"/>
    </location>
</feature>
<evidence type="ECO:0000313" key="10">
    <source>
        <dbReference type="Proteomes" id="UP000480178"/>
    </source>
</evidence>
<dbReference type="Pfam" id="PF01594">
    <property type="entry name" value="AI-2E_transport"/>
    <property type="match status" value="1"/>
</dbReference>
<dbReference type="AlphaFoldDB" id="A0A6C0GBG8"/>
<evidence type="ECO:0000256" key="7">
    <source>
        <dbReference type="ARBA" id="ARBA00023136"/>
    </source>
</evidence>
<dbReference type="Proteomes" id="UP000480178">
    <property type="component" value="Chromosome"/>
</dbReference>
<evidence type="ECO:0000256" key="4">
    <source>
        <dbReference type="ARBA" id="ARBA00022475"/>
    </source>
</evidence>
<evidence type="ECO:0000256" key="1">
    <source>
        <dbReference type="ARBA" id="ARBA00004651"/>
    </source>
</evidence>
<evidence type="ECO:0000256" key="3">
    <source>
        <dbReference type="ARBA" id="ARBA00022448"/>
    </source>
</evidence>
<name>A0A6C0GBG8_9BACT</name>
<keyword evidence="7 8" id="KW-0472">Membrane</keyword>
<dbReference type="GO" id="GO:0005886">
    <property type="term" value="C:plasma membrane"/>
    <property type="evidence" value="ECO:0007669"/>
    <property type="project" value="UniProtKB-SubCell"/>
</dbReference>
<gene>
    <name evidence="9" type="ORF">GXP67_00660</name>
</gene>
<feature type="transmembrane region" description="Helical" evidence="8">
    <location>
        <begin position="35"/>
        <end position="52"/>
    </location>
</feature>
<sequence>MTAKENKISLPLTIASVLLIITLLVYGMMAMRAVLIPLAFSILLAIILYPLCRRLEKWKIGRIWAIIICLIVATVLVGGVITFISMQIMAFSNDLPQLIGRANQLLEIVQVWVEQTFNVKQSNQIPLLKNSLTEWAKTHGALFASTISATTSTLGSLLLLPVFIFFFLLYRNFFTHFFHKVFNNTPVASINTLLKKVQKVVQSYVLGLGLVILIIAGLNILGLLLLGIEYAIFFGLLGALLTIIPYVGIFIGSLLPILMSLLTKDSVWYAVGVAGVFFLVQVLEGNFITPNVVGSKVSVNPLAAIVGLILGGMLWGAAGMILALPFIAVLKVIFDSVESLEPYGYLLGESVEVTTQNKDLTENLSGRIQAAIKKQSNSKLKN</sequence>
<keyword evidence="4" id="KW-1003">Cell membrane</keyword>
<keyword evidence="3" id="KW-0813">Transport</keyword>
<evidence type="ECO:0000256" key="8">
    <source>
        <dbReference type="SAM" id="Phobius"/>
    </source>
</evidence>
<evidence type="ECO:0000313" key="9">
    <source>
        <dbReference type="EMBL" id="QHT65286.1"/>
    </source>
</evidence>
<feature type="transmembrane region" description="Helical" evidence="8">
    <location>
        <begin position="267"/>
        <end position="283"/>
    </location>
</feature>
<accession>A0A6C0GBG8</accession>
<reference evidence="9 10" key="1">
    <citation type="submission" date="2020-01" db="EMBL/GenBank/DDBJ databases">
        <authorList>
            <person name="Kim M.K."/>
        </authorList>
    </citation>
    <scope>NUCLEOTIDE SEQUENCE [LARGE SCALE GENOMIC DNA]</scope>
    <source>
        <strain evidence="9 10">172606-1</strain>
    </source>
</reference>